<dbReference type="Pfam" id="PF03703">
    <property type="entry name" value="bPH_2"/>
    <property type="match status" value="1"/>
</dbReference>
<protein>
    <submittedName>
        <fullName evidence="3">UPF0699 transmembrane protein YdbS</fullName>
    </submittedName>
</protein>
<evidence type="ECO:0000256" key="1">
    <source>
        <dbReference type="SAM" id="Phobius"/>
    </source>
</evidence>
<evidence type="ECO:0000313" key="3">
    <source>
        <dbReference type="EMBL" id="BBL80995.1"/>
    </source>
</evidence>
<evidence type="ECO:0000259" key="2">
    <source>
        <dbReference type="Pfam" id="PF03703"/>
    </source>
</evidence>
<feature type="transmembrane region" description="Helical" evidence="1">
    <location>
        <begin position="21"/>
        <end position="42"/>
    </location>
</feature>
<keyword evidence="1 3" id="KW-0812">Transmembrane</keyword>
<proteinExistence type="predicted"/>
<keyword evidence="1" id="KW-0472">Membrane</keyword>
<dbReference type="RefSeq" id="WP_143528934.1">
    <property type="nucleotide sequence ID" value="NZ_AP019791.1"/>
</dbReference>
<dbReference type="PANTHER" id="PTHR34473">
    <property type="entry name" value="UPF0699 TRANSMEMBRANE PROTEIN YDBS"/>
    <property type="match status" value="1"/>
</dbReference>
<dbReference type="OrthoDB" id="7364633at2"/>
<dbReference type="EMBL" id="AP019791">
    <property type="protein sequence ID" value="BBL80995.1"/>
    <property type="molecule type" value="Genomic_DNA"/>
</dbReference>
<dbReference type="AlphaFoldDB" id="A0A510HNH5"/>
<accession>A0A510HNH5</accession>
<sequence length="159" mass="18079">MREEPKERLDPRAKTLWRLSGFLEMLPVLAAGLGLGWAVARYGDQPPAMAAVPVLATLVATLVNAFVLPELRWRRWRYEIREDEVDLQHGVFWVVRTLVPFARIQHVDTRSGPLQRRFGLATVVFYTAAGPNRIPELAAPVAAEVRDRIAELTRERDEL</sequence>
<dbReference type="InterPro" id="IPR005182">
    <property type="entry name" value="YdbS-like_PH"/>
</dbReference>
<gene>
    <name evidence="3" type="primary">ydbS</name>
    <name evidence="3" type="ORF">RxyAA322_28490</name>
</gene>
<name>A0A510HNH5_9ACTN</name>
<evidence type="ECO:0000313" key="4">
    <source>
        <dbReference type="Proteomes" id="UP000318065"/>
    </source>
</evidence>
<feature type="domain" description="YdbS-like PH" evidence="2">
    <location>
        <begin position="73"/>
        <end position="149"/>
    </location>
</feature>
<organism evidence="3 4">
    <name type="scientific">Rubrobacter xylanophilus</name>
    <dbReference type="NCBI Taxonomy" id="49319"/>
    <lineage>
        <taxon>Bacteria</taxon>
        <taxon>Bacillati</taxon>
        <taxon>Actinomycetota</taxon>
        <taxon>Rubrobacteria</taxon>
        <taxon>Rubrobacterales</taxon>
        <taxon>Rubrobacteraceae</taxon>
        <taxon>Rubrobacter</taxon>
    </lineage>
</organism>
<dbReference type="Proteomes" id="UP000318065">
    <property type="component" value="Chromosome"/>
</dbReference>
<keyword evidence="4" id="KW-1185">Reference proteome</keyword>
<dbReference type="PANTHER" id="PTHR34473:SF3">
    <property type="entry name" value="TRANSMEMBRANE PROTEIN-RELATED"/>
    <property type="match status" value="1"/>
</dbReference>
<keyword evidence="1" id="KW-1133">Transmembrane helix</keyword>
<feature type="transmembrane region" description="Helical" evidence="1">
    <location>
        <begin position="48"/>
        <end position="68"/>
    </location>
</feature>
<reference evidence="3" key="1">
    <citation type="journal article" date="2019" name="Microbiol. Resour. Announc.">
        <title>Complete Genome Sequence of Rubrobacter xylanophilus Strain AA3-22, Isolated from Arima Onsen in Japan.</title>
        <authorList>
            <person name="Tomariguchi N."/>
            <person name="Miyazaki K."/>
        </authorList>
    </citation>
    <scope>NUCLEOTIDE SEQUENCE [LARGE SCALE GENOMIC DNA]</scope>
    <source>
        <strain evidence="3">AA3-22</strain>
    </source>
</reference>